<evidence type="ECO:0000256" key="3">
    <source>
        <dbReference type="ARBA" id="ARBA00022656"/>
    </source>
</evidence>
<organism evidence="7 8">
    <name type="scientific">Python bivittatus</name>
    <name type="common">Burmese python</name>
    <name type="synonym">Python molurus bivittatus</name>
    <dbReference type="NCBI Taxonomy" id="176946"/>
    <lineage>
        <taxon>Eukaryota</taxon>
        <taxon>Metazoa</taxon>
        <taxon>Chordata</taxon>
        <taxon>Craniata</taxon>
        <taxon>Vertebrata</taxon>
        <taxon>Euteleostomi</taxon>
        <taxon>Lepidosauria</taxon>
        <taxon>Squamata</taxon>
        <taxon>Bifurcata</taxon>
        <taxon>Unidentata</taxon>
        <taxon>Episquamata</taxon>
        <taxon>Toxicofera</taxon>
        <taxon>Serpentes</taxon>
        <taxon>Henophidia</taxon>
        <taxon>Pythonidae</taxon>
        <taxon>Python</taxon>
    </lineage>
</organism>
<dbReference type="InterPro" id="IPR036436">
    <property type="entry name" value="Disintegrin_dom_sf"/>
</dbReference>
<dbReference type="SUPFAM" id="SSF57552">
    <property type="entry name" value="Blood coagulation inhibitor (disintegrin)"/>
    <property type="match status" value="1"/>
</dbReference>
<dbReference type="Gene3D" id="4.10.70.10">
    <property type="entry name" value="Disintegrin domain"/>
    <property type="match status" value="1"/>
</dbReference>
<reference evidence="8" key="1">
    <citation type="submission" date="2025-08" db="UniProtKB">
        <authorList>
            <consortium name="RefSeq"/>
        </authorList>
    </citation>
    <scope>IDENTIFICATION</scope>
    <source>
        <tissue evidence="8">Liver</tissue>
    </source>
</reference>
<comment type="subcellular location">
    <subcellularLocation>
        <location evidence="1">Secreted</location>
    </subcellularLocation>
</comment>
<dbReference type="PANTHER" id="PTHR11905">
    <property type="entry name" value="ADAM A DISINTEGRIN AND METALLOPROTEASE DOMAIN"/>
    <property type="match status" value="1"/>
</dbReference>
<dbReference type="InterPro" id="IPR001762">
    <property type="entry name" value="Disintegrin_dom"/>
</dbReference>
<gene>
    <name evidence="8" type="primary">LOC103048370</name>
</gene>
<keyword evidence="3" id="KW-0800">Toxin</keyword>
<dbReference type="GO" id="GO:0090729">
    <property type="term" value="F:toxin activity"/>
    <property type="evidence" value="ECO:0007669"/>
    <property type="project" value="UniProtKB-KW"/>
</dbReference>
<evidence type="ECO:0000256" key="5">
    <source>
        <dbReference type="PROSITE-ProRule" id="PRU00068"/>
    </source>
</evidence>
<dbReference type="SMART" id="SM00050">
    <property type="entry name" value="DISIN"/>
    <property type="match status" value="1"/>
</dbReference>
<dbReference type="PANTHER" id="PTHR11905:SF130">
    <property type="entry name" value="DISINTEGRIN AND METALLOPROTEINASE DOMAIN-CONTAINING PROTEIN 15"/>
    <property type="match status" value="1"/>
</dbReference>
<keyword evidence="4 5" id="KW-1015">Disulfide bond</keyword>
<proteinExistence type="predicted"/>
<dbReference type="Proteomes" id="UP000695026">
    <property type="component" value="Unplaced"/>
</dbReference>
<evidence type="ECO:0000313" key="7">
    <source>
        <dbReference type="Proteomes" id="UP000695026"/>
    </source>
</evidence>
<dbReference type="GO" id="GO:0005178">
    <property type="term" value="F:integrin binding"/>
    <property type="evidence" value="ECO:0007669"/>
    <property type="project" value="TreeGrafter"/>
</dbReference>
<evidence type="ECO:0000313" key="8">
    <source>
        <dbReference type="RefSeq" id="XP_007445420.2"/>
    </source>
</evidence>
<keyword evidence="2" id="KW-0964">Secreted</keyword>
<dbReference type="AlphaFoldDB" id="A0A9F2RE56"/>
<evidence type="ECO:0000256" key="2">
    <source>
        <dbReference type="ARBA" id="ARBA00022525"/>
    </source>
</evidence>
<sequence length="96" mass="10140">ECTDPCCNATSCKLMPGAQCATGDPCCHQCKLRNAGHVCRVAQNECDLPEFCDGASPRCPSNVYKQDGTLCEGGKAVCYGGICPTYLSQCQGLWGP</sequence>
<dbReference type="GeneID" id="103048370"/>
<dbReference type="GO" id="GO:0007229">
    <property type="term" value="P:integrin-mediated signaling pathway"/>
    <property type="evidence" value="ECO:0007669"/>
    <property type="project" value="TreeGrafter"/>
</dbReference>
<protein>
    <submittedName>
        <fullName evidence="8">Disintegrin and metalloproteinase domain-containing protein 19-like</fullName>
    </submittedName>
</protein>
<dbReference type="Pfam" id="PF00200">
    <property type="entry name" value="Disintegrin"/>
    <property type="match status" value="1"/>
</dbReference>
<dbReference type="PROSITE" id="PS50214">
    <property type="entry name" value="DISINTEGRIN_2"/>
    <property type="match status" value="1"/>
</dbReference>
<evidence type="ECO:0000256" key="4">
    <source>
        <dbReference type="ARBA" id="ARBA00023157"/>
    </source>
</evidence>
<dbReference type="RefSeq" id="XP_007445420.2">
    <property type="nucleotide sequence ID" value="XM_007445358.2"/>
</dbReference>
<dbReference type="OMA" id="GRPENEC"/>
<dbReference type="OrthoDB" id="9030911at2759"/>
<feature type="non-terminal residue" evidence="8">
    <location>
        <position position="96"/>
    </location>
</feature>
<feature type="domain" description="Disintegrin" evidence="6">
    <location>
        <begin position="1"/>
        <end position="67"/>
    </location>
</feature>
<feature type="non-terminal residue" evidence="8">
    <location>
        <position position="1"/>
    </location>
</feature>
<keyword evidence="7" id="KW-1185">Reference proteome</keyword>
<accession>A0A9F2RE56</accession>
<feature type="disulfide bond" evidence="5">
    <location>
        <begin position="39"/>
        <end position="59"/>
    </location>
</feature>
<evidence type="ECO:0000259" key="6">
    <source>
        <dbReference type="PROSITE" id="PS50214"/>
    </source>
</evidence>
<dbReference type="KEGG" id="pbi:103048370"/>
<name>A0A9F2RE56_PYTBI</name>
<evidence type="ECO:0000256" key="1">
    <source>
        <dbReference type="ARBA" id="ARBA00004613"/>
    </source>
</evidence>
<dbReference type="GO" id="GO:0045087">
    <property type="term" value="P:innate immune response"/>
    <property type="evidence" value="ECO:0007669"/>
    <property type="project" value="TreeGrafter"/>
</dbReference>
<dbReference type="GO" id="GO:0005615">
    <property type="term" value="C:extracellular space"/>
    <property type="evidence" value="ECO:0007669"/>
    <property type="project" value="TreeGrafter"/>
</dbReference>